<evidence type="ECO:0000256" key="1">
    <source>
        <dbReference type="ARBA" id="ARBA00000085"/>
    </source>
</evidence>
<dbReference type="NCBIfam" id="TIGR00229">
    <property type="entry name" value="sensory_box"/>
    <property type="match status" value="1"/>
</dbReference>
<evidence type="ECO:0000256" key="4">
    <source>
        <dbReference type="ARBA" id="ARBA00022475"/>
    </source>
</evidence>
<dbReference type="Pfam" id="PF02518">
    <property type="entry name" value="HATPase_c"/>
    <property type="match status" value="1"/>
</dbReference>
<protein>
    <recommendedName>
        <fullName evidence="3">histidine kinase</fullName>
        <ecNumber evidence="3">2.7.13.3</ecNumber>
    </recommendedName>
</protein>
<dbReference type="Pfam" id="PF00512">
    <property type="entry name" value="HisKA"/>
    <property type="match status" value="1"/>
</dbReference>
<evidence type="ECO:0000256" key="9">
    <source>
        <dbReference type="ARBA" id="ARBA00022840"/>
    </source>
</evidence>
<dbReference type="EC" id="2.7.13.3" evidence="3"/>
<evidence type="ECO:0000256" key="11">
    <source>
        <dbReference type="ARBA" id="ARBA00023136"/>
    </source>
</evidence>
<dbReference type="CDD" id="cd00130">
    <property type="entry name" value="PAS"/>
    <property type="match status" value="1"/>
</dbReference>
<evidence type="ECO:0000256" key="6">
    <source>
        <dbReference type="ARBA" id="ARBA00022679"/>
    </source>
</evidence>
<dbReference type="InterPro" id="IPR003660">
    <property type="entry name" value="HAMP_dom"/>
</dbReference>
<dbReference type="InterPro" id="IPR036890">
    <property type="entry name" value="HATPase_C_sf"/>
</dbReference>
<dbReference type="SUPFAM" id="SSF55874">
    <property type="entry name" value="ATPase domain of HSP90 chaperone/DNA topoisomerase II/histidine kinase"/>
    <property type="match status" value="1"/>
</dbReference>
<evidence type="ECO:0000256" key="8">
    <source>
        <dbReference type="ARBA" id="ARBA00022777"/>
    </source>
</evidence>
<dbReference type="CDD" id="cd06225">
    <property type="entry name" value="HAMP"/>
    <property type="match status" value="1"/>
</dbReference>
<dbReference type="PROSITE" id="PS50109">
    <property type="entry name" value="HIS_KIN"/>
    <property type="match status" value="1"/>
</dbReference>
<dbReference type="InterPro" id="IPR003594">
    <property type="entry name" value="HATPase_dom"/>
</dbReference>
<dbReference type="PANTHER" id="PTHR45453">
    <property type="entry name" value="PHOSPHATE REGULON SENSOR PROTEIN PHOR"/>
    <property type="match status" value="1"/>
</dbReference>
<keyword evidence="4" id="KW-1003">Cell membrane</keyword>
<dbReference type="InterPro" id="IPR003661">
    <property type="entry name" value="HisK_dim/P_dom"/>
</dbReference>
<feature type="domain" description="Histidine kinase" evidence="13">
    <location>
        <begin position="384"/>
        <end position="601"/>
    </location>
</feature>
<dbReference type="InterPro" id="IPR057640">
    <property type="entry name" value="Cache_WalK"/>
</dbReference>
<dbReference type="Gene3D" id="3.30.565.10">
    <property type="entry name" value="Histidine kinase-like ATPase, C-terminal domain"/>
    <property type="match status" value="1"/>
</dbReference>
<proteinExistence type="predicted"/>
<dbReference type="SMART" id="SM00387">
    <property type="entry name" value="HATPase_c"/>
    <property type="match status" value="1"/>
</dbReference>
<dbReference type="GO" id="GO:0016301">
    <property type="term" value="F:kinase activity"/>
    <property type="evidence" value="ECO:0007669"/>
    <property type="project" value="UniProtKB-KW"/>
</dbReference>
<keyword evidence="17" id="KW-1185">Reference proteome</keyword>
<evidence type="ECO:0000256" key="12">
    <source>
        <dbReference type="SAM" id="Phobius"/>
    </source>
</evidence>
<sequence>MRKVSFFRSIHIKFVLIYVLLILIAMQIIGVYFVGKLEDRLVENFQNGIKGRIPLLEYNIKEEMNKDRTGEDVPPLEDEIRNILFDFTATDIAEVQVINNRSVIIGSSDPDNQGIVGQKIQNMMVKRTISSGEDLDKIQFDKKSEGRIWVVTSPITTNGEVVGAILLVAKIETVFEQLNEINNIFITGTLIAMFITALLGILLARMITRPIADMKKQATAMAKGNFSRKVRVYGNDEIGLLAQSFNHLTKGLQEAQATTEGERRKLSSVLSFMTDGVIATDRKGRVILINERAAEMLDVSRETVLSQPITELLELEEDYSFDDLLAEQESIVLDYSTKESQFILRANMSVIQRETGFVNGLIVVLHDVTEQEKLDRERREFVSNVSHELRTPLTTMRSYLEALSDGAIKDDELGPRFLDVTRNETERMIRLVNDLLDLSRMDSRNFTINPGWVNFISFLNQIIDRFEMTKEKYVYFKRLLPKESVYVEIDEDKLTQVIDNIISNALKYSPEGGTITFRVKLLDDHIEVSISDQGIGIPKDNLNKVFERFYRVDRARTRQLGGTGLGLAIAKEIIGVHGGDIWAKSQEGKGTTIIFTLPYDPVQEDDWL</sequence>
<accession>A0ABQ4KQ10</accession>
<evidence type="ECO:0000256" key="3">
    <source>
        <dbReference type="ARBA" id="ARBA00012438"/>
    </source>
</evidence>
<keyword evidence="10" id="KW-0902">Two-component regulatory system</keyword>
<comment type="subcellular location">
    <subcellularLocation>
        <location evidence="2">Cell membrane</location>
        <topology evidence="2">Multi-pass membrane protein</topology>
    </subcellularLocation>
</comment>
<dbReference type="PROSITE" id="PS50885">
    <property type="entry name" value="HAMP"/>
    <property type="match status" value="1"/>
</dbReference>
<comment type="catalytic activity">
    <reaction evidence="1">
        <text>ATP + protein L-histidine = ADP + protein N-phospho-L-histidine.</text>
        <dbReference type="EC" id="2.7.13.3"/>
    </reaction>
</comment>
<keyword evidence="11 12" id="KW-0472">Membrane</keyword>
<reference evidence="16 17" key="1">
    <citation type="submission" date="2021-03" db="EMBL/GenBank/DDBJ databases">
        <title>Antimicrobial resistance genes in bacteria isolated from Japanese honey, and their potential for conferring macrolide and lincosamide resistance in the American foulbrood pathogen Paenibacillus larvae.</title>
        <authorList>
            <person name="Okamoto M."/>
            <person name="Kumagai M."/>
            <person name="Kanamori H."/>
            <person name="Takamatsu D."/>
        </authorList>
    </citation>
    <scope>NUCLEOTIDE SEQUENCE [LARGE SCALE GENOMIC DNA]</scope>
    <source>
        <strain evidence="16 17">J8TS2</strain>
    </source>
</reference>
<dbReference type="Pfam" id="PF13426">
    <property type="entry name" value="PAS_9"/>
    <property type="match status" value="1"/>
</dbReference>
<evidence type="ECO:0000313" key="17">
    <source>
        <dbReference type="Proteomes" id="UP000679950"/>
    </source>
</evidence>
<dbReference type="SUPFAM" id="SSF47384">
    <property type="entry name" value="Homodimeric domain of signal transducing histidine kinase"/>
    <property type="match status" value="1"/>
</dbReference>
<dbReference type="Gene3D" id="1.10.287.130">
    <property type="match status" value="1"/>
</dbReference>
<evidence type="ECO:0000313" key="16">
    <source>
        <dbReference type="EMBL" id="GIN59576.1"/>
    </source>
</evidence>
<dbReference type="Gene3D" id="3.30.450.20">
    <property type="entry name" value="PAS domain"/>
    <property type="match status" value="2"/>
</dbReference>
<dbReference type="SMART" id="SM00388">
    <property type="entry name" value="HisKA"/>
    <property type="match status" value="1"/>
</dbReference>
<dbReference type="InterPro" id="IPR000014">
    <property type="entry name" value="PAS"/>
</dbReference>
<dbReference type="SUPFAM" id="SSF158472">
    <property type="entry name" value="HAMP domain-like"/>
    <property type="match status" value="1"/>
</dbReference>
<feature type="transmembrane region" description="Helical" evidence="12">
    <location>
        <begin position="12"/>
        <end position="34"/>
    </location>
</feature>
<comment type="caution">
    <text evidence="16">The sequence shown here is derived from an EMBL/GenBank/DDBJ whole genome shotgun (WGS) entry which is preliminary data.</text>
</comment>
<keyword evidence="8 16" id="KW-0418">Kinase</keyword>
<dbReference type="InterPro" id="IPR049814">
    <property type="entry name" value="Resp_reg_WalK"/>
</dbReference>
<dbReference type="Pfam" id="PF23846">
    <property type="entry name" value="Cache_WalK"/>
    <property type="match status" value="1"/>
</dbReference>
<dbReference type="InterPro" id="IPR004358">
    <property type="entry name" value="Sig_transdc_His_kin-like_C"/>
</dbReference>
<dbReference type="PANTHER" id="PTHR45453:SF1">
    <property type="entry name" value="PHOSPHATE REGULON SENSOR PROTEIN PHOR"/>
    <property type="match status" value="1"/>
</dbReference>
<dbReference type="InterPro" id="IPR005467">
    <property type="entry name" value="His_kinase_dom"/>
</dbReference>
<evidence type="ECO:0000259" key="14">
    <source>
        <dbReference type="PROSITE" id="PS50112"/>
    </source>
</evidence>
<dbReference type="PROSITE" id="PS50112">
    <property type="entry name" value="PAS"/>
    <property type="match status" value="1"/>
</dbReference>
<dbReference type="NCBIfam" id="NF033092">
    <property type="entry name" value="HK_WalK"/>
    <property type="match status" value="1"/>
</dbReference>
<organism evidence="16 17">
    <name type="scientific">Lederbergia ruris</name>
    <dbReference type="NCBI Taxonomy" id="217495"/>
    <lineage>
        <taxon>Bacteria</taxon>
        <taxon>Bacillati</taxon>
        <taxon>Bacillota</taxon>
        <taxon>Bacilli</taxon>
        <taxon>Bacillales</taxon>
        <taxon>Bacillaceae</taxon>
        <taxon>Lederbergia</taxon>
    </lineage>
</organism>
<dbReference type="SMART" id="SM00091">
    <property type="entry name" value="PAS"/>
    <property type="match status" value="1"/>
</dbReference>
<dbReference type="CDD" id="cd00075">
    <property type="entry name" value="HATPase"/>
    <property type="match status" value="1"/>
</dbReference>
<dbReference type="Pfam" id="PF00672">
    <property type="entry name" value="HAMP"/>
    <property type="match status" value="1"/>
</dbReference>
<name>A0ABQ4KQ10_9BACI</name>
<keyword evidence="7" id="KW-0547">Nucleotide-binding</keyword>
<dbReference type="PRINTS" id="PR00344">
    <property type="entry name" value="BCTRLSENSOR"/>
</dbReference>
<dbReference type="Gene3D" id="1.10.8.500">
    <property type="entry name" value="HAMP domain in histidine kinase"/>
    <property type="match status" value="1"/>
</dbReference>
<evidence type="ECO:0000256" key="5">
    <source>
        <dbReference type="ARBA" id="ARBA00022553"/>
    </source>
</evidence>
<evidence type="ECO:0000259" key="15">
    <source>
        <dbReference type="PROSITE" id="PS50885"/>
    </source>
</evidence>
<dbReference type="SMART" id="SM00304">
    <property type="entry name" value="HAMP"/>
    <property type="match status" value="1"/>
</dbReference>
<feature type="domain" description="HAMP" evidence="15">
    <location>
        <begin position="205"/>
        <end position="257"/>
    </location>
</feature>
<evidence type="ECO:0000256" key="7">
    <source>
        <dbReference type="ARBA" id="ARBA00022741"/>
    </source>
</evidence>
<keyword evidence="9" id="KW-0067">ATP-binding</keyword>
<dbReference type="SUPFAM" id="SSF55785">
    <property type="entry name" value="PYP-like sensor domain (PAS domain)"/>
    <property type="match status" value="1"/>
</dbReference>
<evidence type="ECO:0000256" key="10">
    <source>
        <dbReference type="ARBA" id="ARBA00023012"/>
    </source>
</evidence>
<dbReference type="RefSeq" id="WP_212967339.1">
    <property type="nucleotide sequence ID" value="NZ_BORB01000050.1"/>
</dbReference>
<dbReference type="Proteomes" id="UP000679950">
    <property type="component" value="Unassembled WGS sequence"/>
</dbReference>
<keyword evidence="12" id="KW-0812">Transmembrane</keyword>
<dbReference type="CDD" id="cd00082">
    <property type="entry name" value="HisKA"/>
    <property type="match status" value="1"/>
</dbReference>
<dbReference type="InterPro" id="IPR035965">
    <property type="entry name" value="PAS-like_dom_sf"/>
</dbReference>
<feature type="transmembrane region" description="Helical" evidence="12">
    <location>
        <begin position="184"/>
        <end position="207"/>
    </location>
</feature>
<keyword evidence="5" id="KW-0597">Phosphoprotein</keyword>
<evidence type="ECO:0000259" key="13">
    <source>
        <dbReference type="PROSITE" id="PS50109"/>
    </source>
</evidence>
<feature type="domain" description="PAS" evidence="14">
    <location>
        <begin position="262"/>
        <end position="317"/>
    </location>
</feature>
<dbReference type="EMBL" id="BORB01000050">
    <property type="protein sequence ID" value="GIN59576.1"/>
    <property type="molecule type" value="Genomic_DNA"/>
</dbReference>
<keyword evidence="12" id="KW-1133">Transmembrane helix</keyword>
<dbReference type="InterPro" id="IPR036097">
    <property type="entry name" value="HisK_dim/P_sf"/>
</dbReference>
<keyword evidence="6" id="KW-0808">Transferase</keyword>
<evidence type="ECO:0000256" key="2">
    <source>
        <dbReference type="ARBA" id="ARBA00004651"/>
    </source>
</evidence>
<dbReference type="InterPro" id="IPR050351">
    <property type="entry name" value="BphY/WalK/GraS-like"/>
</dbReference>
<gene>
    <name evidence="16" type="ORF">J8TS2_38950</name>
</gene>